<dbReference type="InterPro" id="IPR005064">
    <property type="entry name" value="BUG"/>
</dbReference>
<dbReference type="Pfam" id="PF03401">
    <property type="entry name" value="TctC"/>
    <property type="match status" value="1"/>
</dbReference>
<dbReference type="PANTHER" id="PTHR42928">
    <property type="entry name" value="TRICARBOXYLATE-BINDING PROTEIN"/>
    <property type="match status" value="1"/>
</dbReference>
<dbReference type="AlphaFoldDB" id="A0A849KYY0"/>
<evidence type="ECO:0008006" key="4">
    <source>
        <dbReference type="Google" id="ProtNLM"/>
    </source>
</evidence>
<evidence type="ECO:0000313" key="2">
    <source>
        <dbReference type="EMBL" id="NNU79052.1"/>
    </source>
</evidence>
<sequence>MTAVIPFAPGGGTDRSVRLVTPTWGRLLGASEDFLLDHKPGAGSLIAQNLMANAPHDAHTVVFTPAPHTAWLAELEQASFSVDQVAWVGSYFVDPNVLLVPKDSPYDTIEQFLDAAASSDRPFTASVSSPLSAAHAATVALRERAGVPLEVVPFDGGGPARNAVAGGHVDCCMAPYWSATNVLELTKALAIFWPEDPTQGLWDAPPANEVLPFDMPYLSEPYCAQISAQSAADHPDRHARLVETLEATLSDPEFLAGADAQNLTPFVQFMDPGECNQFITEYLALLAEFRASMERDLENM</sequence>
<dbReference type="RefSeq" id="WP_171321709.1">
    <property type="nucleotide sequence ID" value="NZ_JABFBC010000001.1"/>
</dbReference>
<organism evidence="2 3">
    <name type="scientific">Halovulum dunhuangense</name>
    <dbReference type="NCBI Taxonomy" id="1505036"/>
    <lineage>
        <taxon>Bacteria</taxon>
        <taxon>Pseudomonadati</taxon>
        <taxon>Pseudomonadota</taxon>
        <taxon>Alphaproteobacteria</taxon>
        <taxon>Rhodobacterales</taxon>
        <taxon>Paracoccaceae</taxon>
        <taxon>Halovulum</taxon>
    </lineage>
</organism>
<evidence type="ECO:0000313" key="3">
    <source>
        <dbReference type="Proteomes" id="UP000572377"/>
    </source>
</evidence>
<dbReference type="SUPFAM" id="SSF53850">
    <property type="entry name" value="Periplasmic binding protein-like II"/>
    <property type="match status" value="1"/>
</dbReference>
<dbReference type="PANTHER" id="PTHR42928:SF5">
    <property type="entry name" value="BLR1237 PROTEIN"/>
    <property type="match status" value="1"/>
</dbReference>
<dbReference type="InterPro" id="IPR042100">
    <property type="entry name" value="Bug_dom1"/>
</dbReference>
<comment type="similarity">
    <text evidence="1">Belongs to the UPF0065 (bug) family.</text>
</comment>
<protein>
    <recommendedName>
        <fullName evidence="4">Tripartite-type tricarboxylate transporter receptor subunit TctC</fullName>
    </recommendedName>
</protein>
<name>A0A849KYY0_9RHOB</name>
<dbReference type="Gene3D" id="3.40.190.10">
    <property type="entry name" value="Periplasmic binding protein-like II"/>
    <property type="match status" value="1"/>
</dbReference>
<dbReference type="Gene3D" id="3.40.190.150">
    <property type="entry name" value="Bordetella uptake gene, domain 1"/>
    <property type="match status" value="1"/>
</dbReference>
<evidence type="ECO:0000256" key="1">
    <source>
        <dbReference type="ARBA" id="ARBA00006987"/>
    </source>
</evidence>
<dbReference type="Proteomes" id="UP000572377">
    <property type="component" value="Unassembled WGS sequence"/>
</dbReference>
<reference evidence="2 3" key="1">
    <citation type="submission" date="2020-05" db="EMBL/GenBank/DDBJ databases">
        <title>Gimesia benthica sp. nov., a novel planctomycete isolated from a deep-sea water sample of the Northwest Indian Ocean.</title>
        <authorList>
            <person name="Wang J."/>
            <person name="Ruan C."/>
            <person name="Song L."/>
            <person name="Zhu Y."/>
            <person name="Li A."/>
            <person name="Zheng X."/>
            <person name="Wang L."/>
            <person name="Lu Z."/>
            <person name="Huang Y."/>
            <person name="Du W."/>
            <person name="Zhou Y."/>
            <person name="Huang L."/>
            <person name="Dai X."/>
        </authorList>
    </citation>
    <scope>NUCLEOTIDE SEQUENCE [LARGE SCALE GENOMIC DNA]</scope>
    <source>
        <strain evidence="2 3">YYQ-30</strain>
    </source>
</reference>
<proteinExistence type="inferred from homology"/>
<gene>
    <name evidence="2" type="ORF">HMH01_01250</name>
</gene>
<dbReference type="EMBL" id="JABFBC010000001">
    <property type="protein sequence ID" value="NNU79052.1"/>
    <property type="molecule type" value="Genomic_DNA"/>
</dbReference>
<keyword evidence="3" id="KW-1185">Reference proteome</keyword>
<accession>A0A849KYY0</accession>
<comment type="caution">
    <text evidence="2">The sequence shown here is derived from an EMBL/GenBank/DDBJ whole genome shotgun (WGS) entry which is preliminary data.</text>
</comment>